<comment type="caution">
    <text evidence="7">The sequence shown here is derived from an EMBL/GenBank/DDBJ whole genome shotgun (WGS) entry which is preliminary data.</text>
</comment>
<protein>
    <submittedName>
        <fullName evidence="7">Sigma-70 family RNA polymerase sigma factor</fullName>
    </submittedName>
</protein>
<keyword evidence="3" id="KW-0731">Sigma factor</keyword>
<proteinExistence type="inferred from homology"/>
<dbReference type="EMBL" id="RYZH01000011">
    <property type="protein sequence ID" value="RUL88381.1"/>
    <property type="molecule type" value="Genomic_DNA"/>
</dbReference>
<name>A0A432MLU4_9BACT</name>
<accession>A0A432MLU4</accession>
<dbReference type="GO" id="GO:0016987">
    <property type="term" value="F:sigma factor activity"/>
    <property type="evidence" value="ECO:0007669"/>
    <property type="project" value="UniProtKB-KW"/>
</dbReference>
<dbReference type="SUPFAM" id="SSF88659">
    <property type="entry name" value="Sigma3 and sigma4 domains of RNA polymerase sigma factors"/>
    <property type="match status" value="1"/>
</dbReference>
<evidence type="ECO:0000256" key="3">
    <source>
        <dbReference type="ARBA" id="ARBA00023082"/>
    </source>
</evidence>
<dbReference type="InterPro" id="IPR013324">
    <property type="entry name" value="RNA_pol_sigma_r3/r4-like"/>
</dbReference>
<sequence length="208" mass="24351">MSLMAPLPSPAPESRFQFLLREARNGSEEARWLVVQLFRRTMLSIANQEVDSAINPREAPSDIVQETIVEAQRDLDGFHGRTEREMRAWLKTVLTRNIRNMSRKYRTQRRNHYRERPLEHRSVDQAPSIPDPGPSPSTILIHRETAEALERTILSLKDHYRQVINLRCRRGLSYEEIARIMGRSEESTRRLMSRALHELSRRMKAQLG</sequence>
<dbReference type="InterPro" id="IPR014284">
    <property type="entry name" value="RNA_pol_sigma-70_dom"/>
</dbReference>
<dbReference type="InterPro" id="IPR013249">
    <property type="entry name" value="RNA_pol_sigma70_r4_t2"/>
</dbReference>
<dbReference type="InterPro" id="IPR013325">
    <property type="entry name" value="RNA_pol_sigma_r2"/>
</dbReference>
<dbReference type="CDD" id="cd06171">
    <property type="entry name" value="Sigma70_r4"/>
    <property type="match status" value="1"/>
</dbReference>
<evidence type="ECO:0000313" key="8">
    <source>
        <dbReference type="Proteomes" id="UP000280296"/>
    </source>
</evidence>
<feature type="domain" description="RNA polymerase sigma factor 70 region 4 type 2" evidence="6">
    <location>
        <begin position="147"/>
        <end position="196"/>
    </location>
</feature>
<organism evidence="7 8">
    <name type="scientific">Tautonia sociabilis</name>
    <dbReference type="NCBI Taxonomy" id="2080755"/>
    <lineage>
        <taxon>Bacteria</taxon>
        <taxon>Pseudomonadati</taxon>
        <taxon>Planctomycetota</taxon>
        <taxon>Planctomycetia</taxon>
        <taxon>Isosphaerales</taxon>
        <taxon>Isosphaeraceae</taxon>
        <taxon>Tautonia</taxon>
    </lineage>
</organism>
<evidence type="ECO:0000313" key="7">
    <source>
        <dbReference type="EMBL" id="RUL88381.1"/>
    </source>
</evidence>
<evidence type="ECO:0000259" key="6">
    <source>
        <dbReference type="Pfam" id="PF08281"/>
    </source>
</evidence>
<evidence type="ECO:0000256" key="2">
    <source>
        <dbReference type="ARBA" id="ARBA00023015"/>
    </source>
</evidence>
<reference evidence="7 8" key="2">
    <citation type="submission" date="2019-01" db="EMBL/GenBank/DDBJ databases">
        <title>Tautonia sociabilis, a novel thermotolerant planctomycete of Isosphaeraceae family, isolated from a 4000 m deep subterranean habitat.</title>
        <authorList>
            <person name="Kovaleva O.L."/>
            <person name="Elcheninov A.G."/>
            <person name="Van Heerden E."/>
            <person name="Toshchakov S.V."/>
            <person name="Novikov A."/>
            <person name="Bonch-Osmolovskaya E.A."/>
            <person name="Kublanov I.V."/>
        </authorList>
    </citation>
    <scope>NUCLEOTIDE SEQUENCE [LARGE SCALE GENOMIC DNA]</scope>
    <source>
        <strain evidence="7 8">GM2012</strain>
    </source>
</reference>
<feature type="compositionally biased region" description="Basic and acidic residues" evidence="5">
    <location>
        <begin position="114"/>
        <end position="123"/>
    </location>
</feature>
<dbReference type="PANTHER" id="PTHR43133:SF51">
    <property type="entry name" value="RNA POLYMERASE SIGMA FACTOR"/>
    <property type="match status" value="1"/>
</dbReference>
<dbReference type="GO" id="GO:0003677">
    <property type="term" value="F:DNA binding"/>
    <property type="evidence" value="ECO:0007669"/>
    <property type="project" value="InterPro"/>
</dbReference>
<dbReference type="GO" id="GO:0006352">
    <property type="term" value="P:DNA-templated transcription initiation"/>
    <property type="evidence" value="ECO:0007669"/>
    <property type="project" value="InterPro"/>
</dbReference>
<dbReference type="Gene3D" id="1.10.10.10">
    <property type="entry name" value="Winged helix-like DNA-binding domain superfamily/Winged helix DNA-binding domain"/>
    <property type="match status" value="1"/>
</dbReference>
<dbReference type="NCBIfam" id="TIGR02937">
    <property type="entry name" value="sigma70-ECF"/>
    <property type="match status" value="1"/>
</dbReference>
<keyword evidence="8" id="KW-1185">Reference proteome</keyword>
<evidence type="ECO:0000256" key="4">
    <source>
        <dbReference type="ARBA" id="ARBA00023163"/>
    </source>
</evidence>
<dbReference type="OrthoDB" id="268308at2"/>
<dbReference type="Proteomes" id="UP000280296">
    <property type="component" value="Unassembled WGS sequence"/>
</dbReference>
<evidence type="ECO:0000256" key="5">
    <source>
        <dbReference type="SAM" id="MobiDB-lite"/>
    </source>
</evidence>
<dbReference type="SUPFAM" id="SSF88946">
    <property type="entry name" value="Sigma2 domain of RNA polymerase sigma factors"/>
    <property type="match status" value="1"/>
</dbReference>
<feature type="region of interest" description="Disordered" evidence="5">
    <location>
        <begin position="105"/>
        <end position="134"/>
    </location>
</feature>
<comment type="similarity">
    <text evidence="1">Belongs to the sigma-70 factor family. ECF subfamily.</text>
</comment>
<dbReference type="Pfam" id="PF08281">
    <property type="entry name" value="Sigma70_r4_2"/>
    <property type="match status" value="1"/>
</dbReference>
<dbReference type="InterPro" id="IPR039425">
    <property type="entry name" value="RNA_pol_sigma-70-like"/>
</dbReference>
<evidence type="ECO:0000256" key="1">
    <source>
        <dbReference type="ARBA" id="ARBA00010641"/>
    </source>
</evidence>
<reference evidence="7 8" key="1">
    <citation type="submission" date="2018-12" db="EMBL/GenBank/DDBJ databases">
        <authorList>
            <person name="Toschakov S.V."/>
        </authorList>
    </citation>
    <scope>NUCLEOTIDE SEQUENCE [LARGE SCALE GENOMIC DNA]</scope>
    <source>
        <strain evidence="7 8">GM2012</strain>
    </source>
</reference>
<dbReference type="PANTHER" id="PTHR43133">
    <property type="entry name" value="RNA POLYMERASE ECF-TYPE SIGMA FACTO"/>
    <property type="match status" value="1"/>
</dbReference>
<keyword evidence="2" id="KW-0805">Transcription regulation</keyword>
<gene>
    <name evidence="7" type="ORF">TsocGM_07605</name>
</gene>
<dbReference type="Gene3D" id="1.10.1740.10">
    <property type="match status" value="1"/>
</dbReference>
<keyword evidence="4" id="KW-0804">Transcription</keyword>
<dbReference type="AlphaFoldDB" id="A0A432MLU4"/>
<dbReference type="InterPro" id="IPR036388">
    <property type="entry name" value="WH-like_DNA-bd_sf"/>
</dbReference>
<dbReference type="RefSeq" id="WP_126724708.1">
    <property type="nucleotide sequence ID" value="NZ_RYZH01000011.1"/>
</dbReference>